<accession>A0A166AMT3</accession>
<dbReference type="OrthoDB" id="3200163at2759"/>
<evidence type="ECO:0000313" key="2">
    <source>
        <dbReference type="EMBL" id="KZP11774.1"/>
    </source>
</evidence>
<organism evidence="2 3">
    <name type="scientific">Athelia psychrophila</name>
    <dbReference type="NCBI Taxonomy" id="1759441"/>
    <lineage>
        <taxon>Eukaryota</taxon>
        <taxon>Fungi</taxon>
        <taxon>Dikarya</taxon>
        <taxon>Basidiomycota</taxon>
        <taxon>Agaricomycotina</taxon>
        <taxon>Agaricomycetes</taxon>
        <taxon>Agaricomycetidae</taxon>
        <taxon>Atheliales</taxon>
        <taxon>Atheliaceae</taxon>
        <taxon>Athelia</taxon>
    </lineage>
</organism>
<name>A0A166AMT3_9AGAM</name>
<dbReference type="Gene3D" id="3.40.50.1820">
    <property type="entry name" value="alpha/beta hydrolase"/>
    <property type="match status" value="1"/>
</dbReference>
<dbReference type="EMBL" id="KV417658">
    <property type="protein sequence ID" value="KZP11774.1"/>
    <property type="molecule type" value="Genomic_DNA"/>
</dbReference>
<feature type="compositionally biased region" description="Basic and acidic residues" evidence="1">
    <location>
        <begin position="95"/>
        <end position="109"/>
    </location>
</feature>
<sequence length="465" mass="50236">MGISADSSAYTHPEPLAFTLRAIFDALTSSTPSDTQAAFEGKVIREGDHLHRATLRLLSGPLDPSPSSSGKDSAPAAPEAKVLAARDPSAASAPKFDEEKAKGGSREKEQDGVAVLLSWRAGMPERYDVLLFMPPDGKLGAWDLVRLQPYNTKILAVPPNFTAFNATIQDCVSTNTIHPAGYESAKLPVLTVSSSAHDGNGFVQKSVDIGSLVVYVAFKHRVNASTTLPNLARQALRWVQKYTIKVPLFGLSPGAISTALQMLPTGSDNARLLRTSSAPRSPSPAGPYTVNLYAQLEVKGRGFQSSLLPSRHPADVNRILKLYPVDPAAGPPFGTGPNNTIYPQYKWLASFQGDFGNPTAAHLVHSLWLILCQTFQGPRQLLLQHRASLQDAQSCGAQFLYVSKSLFTNYEETGASVNKRDKTTSYLGSFHTLNATVTMFGFTNGTKLQDYIFNFALIRTGQKGP</sequence>
<evidence type="ECO:0000256" key="1">
    <source>
        <dbReference type="SAM" id="MobiDB-lite"/>
    </source>
</evidence>
<keyword evidence="3" id="KW-1185">Reference proteome</keyword>
<protein>
    <submittedName>
        <fullName evidence="2">Uncharacterized protein</fullName>
    </submittedName>
</protein>
<dbReference type="STRING" id="436010.A0A166AMT3"/>
<dbReference type="InterPro" id="IPR029058">
    <property type="entry name" value="AB_hydrolase_fold"/>
</dbReference>
<proteinExistence type="predicted"/>
<evidence type="ECO:0000313" key="3">
    <source>
        <dbReference type="Proteomes" id="UP000076532"/>
    </source>
</evidence>
<reference evidence="2 3" key="1">
    <citation type="journal article" date="2016" name="Mol. Biol. Evol.">
        <title>Comparative Genomics of Early-Diverging Mushroom-Forming Fungi Provides Insights into the Origins of Lignocellulose Decay Capabilities.</title>
        <authorList>
            <person name="Nagy L.G."/>
            <person name="Riley R."/>
            <person name="Tritt A."/>
            <person name="Adam C."/>
            <person name="Daum C."/>
            <person name="Floudas D."/>
            <person name="Sun H."/>
            <person name="Yadav J.S."/>
            <person name="Pangilinan J."/>
            <person name="Larsson K.H."/>
            <person name="Matsuura K."/>
            <person name="Barry K."/>
            <person name="Labutti K."/>
            <person name="Kuo R."/>
            <person name="Ohm R.A."/>
            <person name="Bhattacharya S.S."/>
            <person name="Shirouzu T."/>
            <person name="Yoshinaga Y."/>
            <person name="Martin F.M."/>
            <person name="Grigoriev I.V."/>
            <person name="Hibbett D.S."/>
        </authorList>
    </citation>
    <scope>NUCLEOTIDE SEQUENCE [LARGE SCALE GENOMIC DNA]</scope>
    <source>
        <strain evidence="2 3">CBS 109695</strain>
    </source>
</reference>
<dbReference type="AlphaFoldDB" id="A0A166AMT3"/>
<gene>
    <name evidence="2" type="ORF">FIBSPDRAFT_962042</name>
</gene>
<dbReference type="Proteomes" id="UP000076532">
    <property type="component" value="Unassembled WGS sequence"/>
</dbReference>
<dbReference type="SUPFAM" id="SSF53474">
    <property type="entry name" value="alpha/beta-Hydrolases"/>
    <property type="match status" value="1"/>
</dbReference>
<feature type="region of interest" description="Disordered" evidence="1">
    <location>
        <begin position="58"/>
        <end position="109"/>
    </location>
</feature>
<feature type="compositionally biased region" description="Low complexity" evidence="1">
    <location>
        <begin position="58"/>
        <end position="85"/>
    </location>
</feature>